<evidence type="ECO:0000256" key="7">
    <source>
        <dbReference type="ARBA" id="ARBA00038151"/>
    </source>
</evidence>
<dbReference type="STRING" id="1765967.BW247_13470"/>
<evidence type="ECO:0000313" key="11">
    <source>
        <dbReference type="EMBL" id="APZ44717.1"/>
    </source>
</evidence>
<dbReference type="AlphaFoldDB" id="A0A1P8ULM2"/>
<dbReference type="GO" id="GO:0022857">
    <property type="term" value="F:transmembrane transporter activity"/>
    <property type="evidence" value="ECO:0007669"/>
    <property type="project" value="InterPro"/>
</dbReference>
<comment type="subcellular location">
    <subcellularLocation>
        <location evidence="1 9">Cell membrane</location>
        <topology evidence="1 9">Multi-pass membrane protein</topology>
    </subcellularLocation>
</comment>
<dbReference type="Pfam" id="PF00893">
    <property type="entry name" value="Multi_Drug_Res"/>
    <property type="match status" value="1"/>
</dbReference>
<dbReference type="GO" id="GO:1990961">
    <property type="term" value="P:xenobiotic detoxification by transmembrane export across the plasma membrane"/>
    <property type="evidence" value="ECO:0007669"/>
    <property type="project" value="UniProtKB-ARBA"/>
</dbReference>
<keyword evidence="2" id="KW-0813">Transport</keyword>
<feature type="transmembrane region" description="Helical" evidence="10">
    <location>
        <begin position="59"/>
        <end position="78"/>
    </location>
</feature>
<dbReference type="EMBL" id="CP019434">
    <property type="protein sequence ID" value="APZ44717.1"/>
    <property type="molecule type" value="Genomic_DNA"/>
</dbReference>
<evidence type="ECO:0000256" key="2">
    <source>
        <dbReference type="ARBA" id="ARBA00022448"/>
    </source>
</evidence>
<dbReference type="PANTHER" id="PTHR30561">
    <property type="entry name" value="SMR FAMILY PROTON-DEPENDENT DRUG EFFLUX TRANSPORTER SUGE"/>
    <property type="match status" value="1"/>
</dbReference>
<dbReference type="RefSeq" id="WP_076838619.1">
    <property type="nucleotide sequence ID" value="NZ_CP019434.1"/>
</dbReference>
<dbReference type="OrthoDB" id="9808638at2"/>
<gene>
    <name evidence="11" type="ORF">BW247_13470</name>
</gene>
<dbReference type="Proteomes" id="UP000243807">
    <property type="component" value="Chromosome"/>
</dbReference>
<dbReference type="FunFam" id="1.10.3730.20:FF:000001">
    <property type="entry name" value="Quaternary ammonium compound resistance transporter SugE"/>
    <property type="match status" value="1"/>
</dbReference>
<proteinExistence type="inferred from homology"/>
<organism evidence="11 12">
    <name type="scientific">Acidihalobacter ferrooxydans</name>
    <dbReference type="NCBI Taxonomy" id="1765967"/>
    <lineage>
        <taxon>Bacteria</taxon>
        <taxon>Pseudomonadati</taxon>
        <taxon>Pseudomonadota</taxon>
        <taxon>Gammaproteobacteria</taxon>
        <taxon>Chromatiales</taxon>
        <taxon>Ectothiorhodospiraceae</taxon>
        <taxon>Acidihalobacter</taxon>
    </lineage>
</organism>
<dbReference type="InterPro" id="IPR045324">
    <property type="entry name" value="Small_multidrug_res"/>
</dbReference>
<feature type="transmembrane region" description="Helical" evidence="10">
    <location>
        <begin position="84"/>
        <end position="103"/>
    </location>
</feature>
<evidence type="ECO:0000256" key="8">
    <source>
        <dbReference type="ARBA" id="ARBA00039168"/>
    </source>
</evidence>
<evidence type="ECO:0000256" key="1">
    <source>
        <dbReference type="ARBA" id="ARBA00004651"/>
    </source>
</evidence>
<protein>
    <recommendedName>
        <fullName evidence="8">Guanidinium exporter</fullName>
    </recommendedName>
</protein>
<evidence type="ECO:0000256" key="3">
    <source>
        <dbReference type="ARBA" id="ARBA00022475"/>
    </source>
</evidence>
<dbReference type="InterPro" id="IPR000390">
    <property type="entry name" value="Small_drug/metabolite_transptr"/>
</dbReference>
<feature type="transmembrane region" description="Helical" evidence="10">
    <location>
        <begin position="30"/>
        <end position="47"/>
    </location>
</feature>
<dbReference type="Gene3D" id="1.10.3730.20">
    <property type="match status" value="1"/>
</dbReference>
<evidence type="ECO:0000256" key="5">
    <source>
        <dbReference type="ARBA" id="ARBA00022989"/>
    </source>
</evidence>
<sequence>MAWALLLAAGVLEVVWVVFMRFSDGFTRLWPSIGVITAGGASLVLAAQAIRVLPIGTAYAVWTGIGAAGAALVGMLIFGESHNAIRVISLVLVIVGLIGLKLGGSHG</sequence>
<dbReference type="SUPFAM" id="SSF103481">
    <property type="entry name" value="Multidrug resistance efflux transporter EmrE"/>
    <property type="match status" value="1"/>
</dbReference>
<keyword evidence="3" id="KW-1003">Cell membrane</keyword>
<keyword evidence="5 10" id="KW-1133">Transmembrane helix</keyword>
<dbReference type="PANTHER" id="PTHR30561:SF0">
    <property type="entry name" value="GUANIDINIUM EXPORTER"/>
    <property type="match status" value="1"/>
</dbReference>
<keyword evidence="6 10" id="KW-0472">Membrane</keyword>
<dbReference type="KEGG" id="afy:BW247_13470"/>
<evidence type="ECO:0000256" key="4">
    <source>
        <dbReference type="ARBA" id="ARBA00022692"/>
    </source>
</evidence>
<dbReference type="InterPro" id="IPR037185">
    <property type="entry name" value="EmrE-like"/>
</dbReference>
<evidence type="ECO:0000256" key="10">
    <source>
        <dbReference type="SAM" id="Phobius"/>
    </source>
</evidence>
<comment type="similarity">
    <text evidence="7">Belongs to the drug/metabolite transporter (DMT) superfamily. Small multidrug resistance (SMR) (TC 2.A.7.1) family. Gdx/SugE subfamily.</text>
</comment>
<keyword evidence="4 9" id="KW-0812">Transmembrane</keyword>
<dbReference type="GO" id="GO:0005886">
    <property type="term" value="C:plasma membrane"/>
    <property type="evidence" value="ECO:0007669"/>
    <property type="project" value="UniProtKB-SubCell"/>
</dbReference>
<keyword evidence="12" id="KW-1185">Reference proteome</keyword>
<evidence type="ECO:0000256" key="9">
    <source>
        <dbReference type="RuleBase" id="RU003942"/>
    </source>
</evidence>
<name>A0A1P8ULM2_9GAMM</name>
<evidence type="ECO:0000313" key="12">
    <source>
        <dbReference type="Proteomes" id="UP000243807"/>
    </source>
</evidence>
<reference evidence="11 12" key="1">
    <citation type="submission" date="2017-01" db="EMBL/GenBank/DDBJ databases">
        <title>Draft sequence of Acidihalobacter ferrooxidans strain DSM 14175 (strain V8).</title>
        <authorList>
            <person name="Khaleque H.N."/>
            <person name="Ramsay J.P."/>
            <person name="Murphy R.J.T."/>
            <person name="Kaksonen A.H."/>
            <person name="Boxall N.J."/>
            <person name="Watkin E.L.J."/>
        </authorList>
    </citation>
    <scope>NUCLEOTIDE SEQUENCE [LARGE SCALE GENOMIC DNA]</scope>
    <source>
        <strain evidence="11 12">V8</strain>
    </source>
</reference>
<accession>A0A1P8ULM2</accession>
<evidence type="ECO:0000256" key="6">
    <source>
        <dbReference type="ARBA" id="ARBA00023136"/>
    </source>
</evidence>